<keyword evidence="2" id="KW-0812">Transmembrane</keyword>
<sequence>MKKILFLILLSSPLLYSATPHNGTIYVWGYMDIMENILQAIKGMVMEMGGLTKIAMGIALLVFSIRKAIDSRINPVMEFAKISLLFIVVSWAFLQAPNDDKHRFVIEDEATGELRAVSQIPIGIGKTLSIITTVEREMAHLMEKFFSTPNSLQFSTSGFGYSLRTHFTNAKMTSVDGFYLQTFNDYFKNCVQVDLITRQKPISDISYSYDLAESLFDSKRTLFTFIYEKARPNGEIKECREVAQYLKGNLPNQVVQVESLAARMNGETIDHYRNNANGVVQLFFNSNKSSREYLQQMMLINMTNEAIVNSAKAVGLDPAAKAWGSAIANYNLTQQMQIQGRLAQTYLPKAKAYFTVIIVAITFLIALLCILFGDYMYIKTLFILHIWLMFWTPILIVINYFNDLNLEDTFKHIQTVGYQGLSYMSNQIILQKMVENSNFINYMVMATPVLAYGIVKGSEHAFVSLATMLSQSMQGASRAGANDSQKQAMDTKPSLRQGNDIYADNMGQTHISSAMSVAGGNFQRLNTSDKISTYTDMNTGSSTTLNDGIIGPTSIKGLTTSNTASNLETQQNNLAESIQNSKFSSLGSASSLGINKGNGITEADIAAYNRAREHAAIDAYNKTMGSKISQGYADQMSIGVSSPFGGAKTGSVEDEQWYKDMNKSEQEAFKNTYSASLAKQITGSEETKVAFSNIIKGDNSESSQKVQSSMDSYSTAKSINNSVSVDGGASLLQNVINQDFGGVVNEANTLSAMKKLEGMATSGDFAGISAYAGVDSSVSNGNLSGQSFHRYGSPTEQDYNNAEKPHGKQPIPKDNVGQGDLIKDTNRVVKQAQNETISADNTQTAKVLKGTPTLDPSAKNIIETTTDKVKEAKIHADNMANPHYKF</sequence>
<keyword evidence="2" id="KW-0472">Membrane</keyword>
<reference evidence="4 5" key="1">
    <citation type="submission" date="2018-06" db="EMBL/GenBank/DDBJ databases">
        <authorList>
            <consortium name="PulseNet: The National Subtyping Network for Foodborne Disease Surveillance"/>
            <person name="Tarr C.L."/>
            <person name="Trees E."/>
            <person name="Katz L.S."/>
            <person name="Carleton-Romer H.A."/>
            <person name="Stroika S."/>
            <person name="Kucerova Z."/>
            <person name="Roache K.F."/>
            <person name="Sabol A.L."/>
            <person name="Besser J."/>
            <person name="Gerner-Smidt P."/>
        </authorList>
    </citation>
    <scope>NUCLEOTIDE SEQUENCE [LARGE SCALE GENOMIC DNA]</scope>
    <source>
        <strain evidence="4 5">PNUSAC003104</strain>
    </source>
</reference>
<name>A0A7U8B3X2_CAMUP</name>
<comment type="caution">
    <text evidence="4">The sequence shown here is derived from an EMBL/GenBank/DDBJ whole genome shotgun (WGS) entry which is preliminary data.</text>
</comment>
<proteinExistence type="predicted"/>
<accession>A0A7U8B3X2</accession>
<evidence type="ECO:0000256" key="2">
    <source>
        <dbReference type="SAM" id="Phobius"/>
    </source>
</evidence>
<evidence type="ECO:0000313" key="4">
    <source>
        <dbReference type="EMBL" id="EAJ1622367.1"/>
    </source>
</evidence>
<organism evidence="4 5">
    <name type="scientific">Campylobacter upsaliensis</name>
    <dbReference type="NCBI Taxonomy" id="28080"/>
    <lineage>
        <taxon>Bacteria</taxon>
        <taxon>Pseudomonadati</taxon>
        <taxon>Campylobacterota</taxon>
        <taxon>Epsilonproteobacteria</taxon>
        <taxon>Campylobacterales</taxon>
        <taxon>Campylobacteraceae</taxon>
        <taxon>Campylobacter</taxon>
    </lineage>
</organism>
<gene>
    <name evidence="4" type="ORF">CT510_06895</name>
</gene>
<feature type="transmembrane region" description="Helical" evidence="2">
    <location>
        <begin position="76"/>
        <end position="94"/>
    </location>
</feature>
<evidence type="ECO:0000259" key="3">
    <source>
        <dbReference type="Pfam" id="PF07916"/>
    </source>
</evidence>
<dbReference type="EMBL" id="AABVLA010000029">
    <property type="protein sequence ID" value="EAJ1622367.1"/>
    <property type="molecule type" value="Genomic_DNA"/>
</dbReference>
<protein>
    <submittedName>
        <fullName evidence="4">Conjugal transfer protein TraG</fullName>
    </submittedName>
</protein>
<evidence type="ECO:0000256" key="1">
    <source>
        <dbReference type="SAM" id="MobiDB-lite"/>
    </source>
</evidence>
<feature type="transmembrane region" description="Helical" evidence="2">
    <location>
        <begin position="380"/>
        <end position="401"/>
    </location>
</feature>
<keyword evidence="5" id="KW-1185">Reference proteome</keyword>
<dbReference type="AlphaFoldDB" id="A0A7U8B3X2"/>
<feature type="domain" description="TraG N-terminal Proteobacteria" evidence="3">
    <location>
        <begin position="24"/>
        <end position="476"/>
    </location>
</feature>
<feature type="transmembrane region" description="Helical" evidence="2">
    <location>
        <begin position="352"/>
        <end position="373"/>
    </location>
</feature>
<evidence type="ECO:0000313" key="5">
    <source>
        <dbReference type="Proteomes" id="UP000535305"/>
    </source>
</evidence>
<dbReference type="Proteomes" id="UP000535305">
    <property type="component" value="Unassembled WGS sequence"/>
</dbReference>
<dbReference type="Pfam" id="PF07916">
    <property type="entry name" value="TraG_N"/>
    <property type="match status" value="1"/>
</dbReference>
<keyword evidence="2" id="KW-1133">Transmembrane helix</keyword>
<feature type="transmembrane region" description="Helical" evidence="2">
    <location>
        <begin position="44"/>
        <end position="64"/>
    </location>
</feature>
<feature type="region of interest" description="Disordered" evidence="1">
    <location>
        <begin position="785"/>
        <end position="819"/>
    </location>
</feature>
<dbReference type="InterPro" id="IPR012931">
    <property type="entry name" value="TraG_N_Proteobacteria"/>
</dbReference>